<dbReference type="PANTHER" id="PTHR12398">
    <property type="entry name" value="PROTEIN PHOSPHATASE INHIBITOR"/>
    <property type="match status" value="1"/>
</dbReference>
<evidence type="ECO:0000313" key="2">
    <source>
        <dbReference type="EMBL" id="KAG7134916.1"/>
    </source>
</evidence>
<evidence type="ECO:0008006" key="4">
    <source>
        <dbReference type="Google" id="ProtNLM"/>
    </source>
</evidence>
<dbReference type="GO" id="GO:0004864">
    <property type="term" value="F:protein phosphatase inhibitor activity"/>
    <property type="evidence" value="ECO:0007669"/>
    <property type="project" value="InterPro"/>
</dbReference>
<feature type="compositionally biased region" description="Acidic residues" evidence="1">
    <location>
        <begin position="131"/>
        <end position="142"/>
    </location>
</feature>
<sequence length="240" mass="26456">MAAIVDHSPQSHSPPGPNMVRPRGILKNSFQNSPPTSPTPEQTDKEVTIANTQFNAGHRRSSSAARLGGGSRRSSSHAVSVSGGDEQEDPSQDSQRLKWDEANLYLTEQERSSTMKITEPKTPYAKHYDPSEDPSDEDEIMEGADPGLDAASGSVRRKTHRRPAGEDDIPDIDSGGHGEDELAGLSPEEREKHRRFEALRKKHYEMKDVAHLLGHPEETIEDDEEVPSLPRQDHAMNGQA</sequence>
<dbReference type="Proteomes" id="UP000689129">
    <property type="component" value="Unassembled WGS sequence"/>
</dbReference>
<evidence type="ECO:0000313" key="3">
    <source>
        <dbReference type="Proteomes" id="UP000689129"/>
    </source>
</evidence>
<name>A0A8I3AQI3_VERLO</name>
<proteinExistence type="predicted"/>
<comment type="caution">
    <text evidence="2">The sequence shown here is derived from an EMBL/GenBank/DDBJ whole genome shotgun (WGS) entry which is preliminary data.</text>
</comment>
<feature type="region of interest" description="Disordered" evidence="1">
    <location>
        <begin position="1"/>
        <end position="193"/>
    </location>
</feature>
<accession>A0A8I3AQI3</accession>
<evidence type="ECO:0000256" key="1">
    <source>
        <dbReference type="SAM" id="MobiDB-lite"/>
    </source>
</evidence>
<dbReference type="PANTHER" id="PTHR12398:SF20">
    <property type="entry name" value="PROTEIN PHOSPHATASE 1 REGULATORY INHIBITOR SUBUNIT 2"/>
    <property type="match status" value="1"/>
</dbReference>
<dbReference type="AlphaFoldDB" id="A0A8I3AQI3"/>
<protein>
    <recommendedName>
        <fullName evidence="4">Glc8 protein</fullName>
    </recommendedName>
</protein>
<dbReference type="OrthoDB" id="551302at2759"/>
<organism evidence="2 3">
    <name type="scientific">Verticillium longisporum</name>
    <name type="common">Verticillium dahliae var. longisporum</name>
    <dbReference type="NCBI Taxonomy" id="100787"/>
    <lineage>
        <taxon>Eukaryota</taxon>
        <taxon>Fungi</taxon>
        <taxon>Dikarya</taxon>
        <taxon>Ascomycota</taxon>
        <taxon>Pezizomycotina</taxon>
        <taxon>Sordariomycetes</taxon>
        <taxon>Hypocreomycetidae</taxon>
        <taxon>Glomerellales</taxon>
        <taxon>Plectosphaerellaceae</taxon>
        <taxon>Verticillium</taxon>
    </lineage>
</organism>
<feature type="region of interest" description="Disordered" evidence="1">
    <location>
        <begin position="213"/>
        <end position="240"/>
    </location>
</feature>
<dbReference type="EMBL" id="JAEMWZ010000128">
    <property type="protein sequence ID" value="KAG7134916.1"/>
    <property type="molecule type" value="Genomic_DNA"/>
</dbReference>
<dbReference type="GO" id="GO:0009966">
    <property type="term" value="P:regulation of signal transduction"/>
    <property type="evidence" value="ECO:0007669"/>
    <property type="project" value="InterPro"/>
</dbReference>
<dbReference type="Pfam" id="PF04979">
    <property type="entry name" value="IPP-2"/>
    <property type="match status" value="1"/>
</dbReference>
<gene>
    <name evidence="2" type="ORF">HYQ45_007273</name>
</gene>
<feature type="compositionally biased region" description="Low complexity" evidence="1">
    <location>
        <begin position="62"/>
        <end position="84"/>
    </location>
</feature>
<dbReference type="InterPro" id="IPR007062">
    <property type="entry name" value="PPI-2"/>
</dbReference>
<reference evidence="2" key="1">
    <citation type="journal article" date="2021" name="Mol. Plant Pathol.">
        <title>A 20-kb lineage-specific genomic region tames virulence in pathogenic amphidiploid Verticillium longisporum.</title>
        <authorList>
            <person name="Harting R."/>
            <person name="Starke J."/>
            <person name="Kusch H."/>
            <person name="Poggeler S."/>
            <person name="Maurus I."/>
            <person name="Schluter R."/>
            <person name="Landesfeind M."/>
            <person name="Bulla I."/>
            <person name="Nowrousian M."/>
            <person name="de Jonge R."/>
            <person name="Stahlhut G."/>
            <person name="Hoff K.J."/>
            <person name="Asshauer K.P."/>
            <person name="Thurmer A."/>
            <person name="Stanke M."/>
            <person name="Daniel R."/>
            <person name="Morgenstern B."/>
            <person name="Thomma B.P.H.J."/>
            <person name="Kronstad J.W."/>
            <person name="Braus-Stromeyer S.A."/>
            <person name="Braus G.H."/>
        </authorList>
    </citation>
    <scope>NUCLEOTIDE SEQUENCE</scope>
    <source>
        <strain evidence="2">Vl32</strain>
    </source>
</reference>